<evidence type="ECO:0000256" key="13">
    <source>
        <dbReference type="SAM" id="Phobius"/>
    </source>
</evidence>
<evidence type="ECO:0000256" key="8">
    <source>
        <dbReference type="ARBA" id="ARBA00023065"/>
    </source>
</evidence>
<dbReference type="GO" id="GO:0005886">
    <property type="term" value="C:plasma membrane"/>
    <property type="evidence" value="ECO:0007669"/>
    <property type="project" value="TreeGrafter"/>
</dbReference>
<dbReference type="PANTHER" id="PTHR11690">
    <property type="entry name" value="AMILORIDE-SENSITIVE SODIUM CHANNEL-RELATED"/>
    <property type="match status" value="1"/>
</dbReference>
<accession>A0A8T0F7J6</accession>
<sequence>MKNLKRILITVCFLSFLFHTFSFLQFYWTYPVVVNIQTTAPVEFPIPAFTFCNNNGIKPEVFCDMGTRCWHSMYIRTQKVCTLWPTVCERLGNLMPRDFRIDTKKNTSKNLLLMQKGFDCTKTAFWTRRCQLINVEIVFNDFQIRTTTYKPKLERLSLLSSIGGAMGIYLGISMSSLYRLIEFIFNMVPKLQREGGEKKKKIIHTSSSRKEDRFEISRKGYKRTKALPYNDFLRRHDLTPDILQRVKKPVDDFFSCKIISSDGERKCTNDYPLVGSYYSVSDFFGICYTINSRWSQLNKSLEKLRRSDRIEIEFYVDLIDRNRSVPADRVVLPKYNYPTMSAAMQMLLHNNFVSISPYRNGLDLLGGKSYHLKLKQEEKHLLPCPQIDIKPNVNDYITAWNDEAALELKPWMIVEECKYNLSLKEFGCVPYNVDYPHNDSICKLCRGCSDKAKVLDECENLLNSYNQPCDFISYKMALEEKTILIEKEIEPYDKAFNPSEVIIVPRKGYDCAKIAALTRRCQTIQVEISFDDFQITTTTYKPKCQTIQVEISFDDFQITTTTYKPKFESFEILSVIGSYMGLYLGISMFSFSTLLEILLDRILKRMELLHNIFKASHLRLDDGNVHPVILKLNNLSSQKNLTLTGYYGNEAEIRRSSVYERCPFIQRPNITFLGGGSFAGIPEHFIMNLTCCMTILIVFLILKKIAWMQQKTAECEILEVGITFPSVQIEDIKLAYDYQHLISMNAKLRYAEDNLDICRFIKSRQSREVMVLKSGSFLTRILTCREGEKISGAEHYENKVNKYKIAIAEELNRLPKKVLPIAFVTFKHRRDAKLL</sequence>
<keyword evidence="4 12" id="KW-0894">Sodium channel</keyword>
<dbReference type="PANTHER" id="PTHR11690:SF300">
    <property type="entry name" value="PICKPOCKET PROTEIN 19"/>
    <property type="match status" value="1"/>
</dbReference>
<evidence type="ECO:0000256" key="4">
    <source>
        <dbReference type="ARBA" id="ARBA00022461"/>
    </source>
</evidence>
<evidence type="ECO:0000313" key="16">
    <source>
        <dbReference type="Proteomes" id="UP000807504"/>
    </source>
</evidence>
<evidence type="ECO:0000256" key="3">
    <source>
        <dbReference type="ARBA" id="ARBA00022448"/>
    </source>
</evidence>
<protein>
    <recommendedName>
        <fullName evidence="14">CSC1/OSCA1-like cytosolic domain-containing protein</fullName>
    </recommendedName>
</protein>
<evidence type="ECO:0000256" key="9">
    <source>
        <dbReference type="ARBA" id="ARBA00023136"/>
    </source>
</evidence>
<name>A0A8T0F7J6_ARGBR</name>
<keyword evidence="3 12" id="KW-0813">Transport</keyword>
<reference evidence="15" key="1">
    <citation type="journal article" date="2020" name="bioRxiv">
        <title>Chromosome-level reference genome of the European wasp spider Argiope bruennichi: a resource for studies on range expansion and evolutionary adaptation.</title>
        <authorList>
            <person name="Sheffer M.M."/>
            <person name="Hoppe A."/>
            <person name="Krehenwinkel H."/>
            <person name="Uhl G."/>
            <person name="Kuss A.W."/>
            <person name="Jensen L."/>
            <person name="Jensen C."/>
            <person name="Gillespie R.G."/>
            <person name="Hoff K.J."/>
            <person name="Prost S."/>
        </authorList>
    </citation>
    <scope>NUCLEOTIDE SEQUENCE</scope>
</reference>
<keyword evidence="16" id="KW-1185">Reference proteome</keyword>
<organism evidence="15 16">
    <name type="scientific">Argiope bruennichi</name>
    <name type="common">Wasp spider</name>
    <name type="synonym">Aranea bruennichi</name>
    <dbReference type="NCBI Taxonomy" id="94029"/>
    <lineage>
        <taxon>Eukaryota</taxon>
        <taxon>Metazoa</taxon>
        <taxon>Ecdysozoa</taxon>
        <taxon>Arthropoda</taxon>
        <taxon>Chelicerata</taxon>
        <taxon>Arachnida</taxon>
        <taxon>Araneae</taxon>
        <taxon>Araneomorphae</taxon>
        <taxon>Entelegynae</taxon>
        <taxon>Araneoidea</taxon>
        <taxon>Araneidae</taxon>
        <taxon>Argiope</taxon>
    </lineage>
</organism>
<proteinExistence type="inferred from homology"/>
<evidence type="ECO:0000256" key="12">
    <source>
        <dbReference type="RuleBase" id="RU000679"/>
    </source>
</evidence>
<evidence type="ECO:0000256" key="2">
    <source>
        <dbReference type="ARBA" id="ARBA00007193"/>
    </source>
</evidence>
<dbReference type="GO" id="GO:0015280">
    <property type="term" value="F:ligand-gated sodium channel activity"/>
    <property type="evidence" value="ECO:0007669"/>
    <property type="project" value="TreeGrafter"/>
</dbReference>
<comment type="caution">
    <text evidence="15">The sequence shown here is derived from an EMBL/GenBank/DDBJ whole genome shotgun (WGS) entry which is preliminary data.</text>
</comment>
<dbReference type="EMBL" id="JABXBU010000015">
    <property type="protein sequence ID" value="KAF8787174.1"/>
    <property type="molecule type" value="Genomic_DNA"/>
</dbReference>
<gene>
    <name evidence="15" type="ORF">HNY73_008798</name>
</gene>
<dbReference type="Pfam" id="PF00858">
    <property type="entry name" value="ASC"/>
    <property type="match status" value="2"/>
</dbReference>
<comment type="subcellular location">
    <subcellularLocation>
        <location evidence="1">Membrane</location>
        <topology evidence="1">Multi-pass membrane protein</topology>
    </subcellularLocation>
</comment>
<keyword evidence="6 13" id="KW-1133">Transmembrane helix</keyword>
<keyword evidence="7" id="KW-0915">Sodium</keyword>
<dbReference type="InterPro" id="IPR027815">
    <property type="entry name" value="CSC1/OSCA1-like_cyt"/>
</dbReference>
<feature type="transmembrane region" description="Helical" evidence="13">
    <location>
        <begin position="685"/>
        <end position="702"/>
    </location>
</feature>
<keyword evidence="9 13" id="KW-0472">Membrane</keyword>
<evidence type="ECO:0000256" key="10">
    <source>
        <dbReference type="ARBA" id="ARBA00023201"/>
    </source>
</evidence>
<dbReference type="Gene3D" id="1.10.287.770">
    <property type="entry name" value="YojJ-like"/>
    <property type="match status" value="2"/>
</dbReference>
<feature type="transmembrane region" description="Helical" evidence="13">
    <location>
        <begin position="7"/>
        <end position="28"/>
    </location>
</feature>
<evidence type="ECO:0000313" key="15">
    <source>
        <dbReference type="EMBL" id="KAF8787174.1"/>
    </source>
</evidence>
<dbReference type="Proteomes" id="UP000807504">
    <property type="component" value="Unassembled WGS sequence"/>
</dbReference>
<evidence type="ECO:0000256" key="11">
    <source>
        <dbReference type="ARBA" id="ARBA00023303"/>
    </source>
</evidence>
<evidence type="ECO:0000256" key="7">
    <source>
        <dbReference type="ARBA" id="ARBA00023053"/>
    </source>
</evidence>
<dbReference type="InterPro" id="IPR001873">
    <property type="entry name" value="ENaC"/>
</dbReference>
<keyword evidence="8 12" id="KW-0406">Ion transport</keyword>
<keyword evidence="10 12" id="KW-0739">Sodium transport</keyword>
<keyword evidence="11 12" id="KW-0407">Ion channel</keyword>
<evidence type="ECO:0000256" key="1">
    <source>
        <dbReference type="ARBA" id="ARBA00004141"/>
    </source>
</evidence>
<keyword evidence="5 12" id="KW-0812">Transmembrane</keyword>
<comment type="similarity">
    <text evidence="2 12">Belongs to the amiloride-sensitive sodium channel (TC 1.A.6) family.</text>
</comment>
<evidence type="ECO:0000259" key="14">
    <source>
        <dbReference type="Pfam" id="PF14703"/>
    </source>
</evidence>
<evidence type="ECO:0000256" key="5">
    <source>
        <dbReference type="ARBA" id="ARBA00022692"/>
    </source>
</evidence>
<feature type="domain" description="CSC1/OSCA1-like cytosolic" evidence="14">
    <location>
        <begin position="724"/>
        <end position="833"/>
    </location>
</feature>
<dbReference type="Pfam" id="PF14703">
    <property type="entry name" value="PHM7_cyt"/>
    <property type="match status" value="1"/>
</dbReference>
<reference evidence="15" key="2">
    <citation type="submission" date="2020-06" db="EMBL/GenBank/DDBJ databases">
        <authorList>
            <person name="Sheffer M."/>
        </authorList>
    </citation>
    <scope>NUCLEOTIDE SEQUENCE</scope>
</reference>
<dbReference type="AlphaFoldDB" id="A0A8T0F7J6"/>
<evidence type="ECO:0000256" key="6">
    <source>
        <dbReference type="ARBA" id="ARBA00022989"/>
    </source>
</evidence>